<dbReference type="PANTHER" id="PTHR34135">
    <property type="entry name" value="LYSOZYME"/>
    <property type="match status" value="1"/>
</dbReference>
<accession>A0A8S5SF18</accession>
<dbReference type="InterPro" id="IPR017853">
    <property type="entry name" value="GH"/>
</dbReference>
<reference evidence="4" key="1">
    <citation type="journal article" date="2021" name="Proc. Natl. Acad. Sci. U.S.A.">
        <title>A Catalog of Tens of Thousands of Viruses from Human Metagenomes Reveals Hidden Associations with Chronic Diseases.</title>
        <authorList>
            <person name="Tisza M.J."/>
            <person name="Buck C.B."/>
        </authorList>
    </citation>
    <scope>NUCLEOTIDE SEQUENCE</scope>
    <source>
        <strain evidence="4">Ctuev19</strain>
    </source>
</reference>
<dbReference type="Pfam" id="PF01183">
    <property type="entry name" value="Glyco_hydro_25"/>
    <property type="match status" value="1"/>
</dbReference>
<dbReference type="InterPro" id="IPR002053">
    <property type="entry name" value="Glyco_hydro_25"/>
</dbReference>
<evidence type="ECO:0000313" key="4">
    <source>
        <dbReference type="EMBL" id="DAF49605.1"/>
    </source>
</evidence>
<dbReference type="GO" id="GO:0003796">
    <property type="term" value="F:lysozyme activity"/>
    <property type="evidence" value="ECO:0007669"/>
    <property type="project" value="UniProtKB-EC"/>
</dbReference>
<dbReference type="PANTHER" id="PTHR34135:SF2">
    <property type="entry name" value="LYSOZYME"/>
    <property type="match status" value="1"/>
</dbReference>
<dbReference type="SUPFAM" id="SSF51445">
    <property type="entry name" value="(Trans)glycosidases"/>
    <property type="match status" value="1"/>
</dbReference>
<organism evidence="4">
    <name type="scientific">Myoviridae sp. ctuev19</name>
    <dbReference type="NCBI Taxonomy" id="2827716"/>
    <lineage>
        <taxon>Viruses</taxon>
        <taxon>Duplodnaviria</taxon>
        <taxon>Heunggongvirae</taxon>
        <taxon>Uroviricota</taxon>
        <taxon>Caudoviricetes</taxon>
    </lineage>
</organism>
<dbReference type="GO" id="GO:0009253">
    <property type="term" value="P:peptidoglycan catabolic process"/>
    <property type="evidence" value="ECO:0007669"/>
    <property type="project" value="InterPro"/>
</dbReference>
<evidence type="ECO:0000256" key="2">
    <source>
        <dbReference type="ARBA" id="ARBA00010646"/>
    </source>
</evidence>
<comment type="similarity">
    <text evidence="2">Belongs to the glycosyl hydrolase 25 family.</text>
</comment>
<dbReference type="GO" id="GO:0016998">
    <property type="term" value="P:cell wall macromolecule catabolic process"/>
    <property type="evidence" value="ECO:0007669"/>
    <property type="project" value="InterPro"/>
</dbReference>
<dbReference type="EC" id="3.2.1.17" evidence="3"/>
<dbReference type="PROSITE" id="PS51904">
    <property type="entry name" value="GLYCOSYL_HYDROL_F25_2"/>
    <property type="match status" value="1"/>
</dbReference>
<dbReference type="Gene3D" id="3.20.20.80">
    <property type="entry name" value="Glycosidases"/>
    <property type="match status" value="1"/>
</dbReference>
<dbReference type="EMBL" id="BK032585">
    <property type="protein sequence ID" value="DAF49605.1"/>
    <property type="molecule type" value="Genomic_DNA"/>
</dbReference>
<dbReference type="CDD" id="cd06414">
    <property type="entry name" value="GH25_LytC-like"/>
    <property type="match status" value="1"/>
</dbReference>
<evidence type="ECO:0000256" key="3">
    <source>
        <dbReference type="ARBA" id="ARBA00012732"/>
    </source>
</evidence>
<name>A0A8S5SF18_9CAUD</name>
<evidence type="ECO:0000256" key="1">
    <source>
        <dbReference type="ARBA" id="ARBA00000632"/>
    </source>
</evidence>
<protein>
    <recommendedName>
        <fullName evidence="3">lysozyme</fullName>
        <ecNumber evidence="3">3.2.1.17</ecNumber>
    </recommendedName>
</protein>
<dbReference type="GO" id="GO:0016052">
    <property type="term" value="P:carbohydrate catabolic process"/>
    <property type="evidence" value="ECO:0007669"/>
    <property type="project" value="TreeGrafter"/>
</dbReference>
<proteinExistence type="inferred from homology"/>
<sequence length="238" mass="26932">MTGIDVSKHQGMIAWSKVKTDFAILRAGFGRYAYQKDPMFERNYAGAKAAGIPVGAYWYSYAKSAEEAREEAKACLQVLKGKRFEFPIYFDIEDSTQGNLSKAVLTTMCEAFCDSLEKAGYFAGVYASTYWFTHKLDHARLAGKYTIWLADYRKYYDRDLKRDMHQYTSNGHVDGISGRVDMNTCTRDFTGIIKKAGLNGFGEAAPVLRDITIKQASDGDINDFKALAERKELKYEIK</sequence>
<comment type="catalytic activity">
    <reaction evidence="1">
        <text>Hydrolysis of (1-&gt;4)-beta-linkages between N-acetylmuramic acid and N-acetyl-D-glucosamine residues in a peptidoglycan and between N-acetyl-D-glucosamine residues in chitodextrins.</text>
        <dbReference type="EC" id="3.2.1.17"/>
    </reaction>
</comment>